<dbReference type="CDD" id="cd21471">
    <property type="entry name" value="CrtC-like"/>
    <property type="match status" value="1"/>
</dbReference>
<reference evidence="1 2" key="1">
    <citation type="submission" date="2023-04" db="EMBL/GenBank/DDBJ databases">
        <title>Jannaschia ovalis sp. nov., a marine bacterium isolated from sea tidal flat.</title>
        <authorList>
            <person name="Kwon D.Y."/>
            <person name="Kim J.-J."/>
        </authorList>
    </citation>
    <scope>NUCLEOTIDE SEQUENCE [LARGE SCALE GENOMIC DNA]</scope>
    <source>
        <strain evidence="1 2">GRR-S6-38</strain>
    </source>
</reference>
<evidence type="ECO:0000313" key="1">
    <source>
        <dbReference type="EMBL" id="WGH80278.1"/>
    </source>
</evidence>
<sequence>MIAFIGSVFSPWYRWSGRADPENHICLNVVTYGRGGRWTMTDRGRAALHQSAETLTLGPSALHWDGERLVIDMDERATPHGSAIRGRITVTPSAVTGVELPLTGDGAHVWRPFAPVADIRVEIDRPGWSWDGHGYLDGNFGTRALEADFDTWSWGRFPTKTGAVAFYDGIRRDGTRLHTALRFDADGRAAAMDAPPPLQRFRRSNWLVARATRCDPGHRPRQVRAMLDAPFYNRCEVETVIDGERVRGVYEALDLRRFRGPWLMPMLAVRVPRRSGWRIRA</sequence>
<name>A0ABY8LJG4_9RHOB</name>
<dbReference type="SUPFAM" id="SSF159245">
    <property type="entry name" value="AttH-like"/>
    <property type="match status" value="1"/>
</dbReference>
<protein>
    <submittedName>
        <fullName evidence="1">Carotenoid 1,2-hydratase</fullName>
    </submittedName>
</protein>
<evidence type="ECO:0000313" key="2">
    <source>
        <dbReference type="Proteomes" id="UP001243420"/>
    </source>
</evidence>
<organism evidence="1 2">
    <name type="scientific">Jannaschia ovalis</name>
    <dbReference type="NCBI Taxonomy" id="3038773"/>
    <lineage>
        <taxon>Bacteria</taxon>
        <taxon>Pseudomonadati</taxon>
        <taxon>Pseudomonadota</taxon>
        <taxon>Alphaproteobacteria</taxon>
        <taxon>Rhodobacterales</taxon>
        <taxon>Roseobacteraceae</taxon>
        <taxon>Jannaschia</taxon>
    </lineage>
</organism>
<dbReference type="RefSeq" id="WP_279967342.1">
    <property type="nucleotide sequence ID" value="NZ_CP122537.1"/>
</dbReference>
<keyword evidence="2" id="KW-1185">Reference proteome</keyword>
<dbReference type="EMBL" id="CP122537">
    <property type="protein sequence ID" value="WGH80278.1"/>
    <property type="molecule type" value="Genomic_DNA"/>
</dbReference>
<accession>A0ABY8LJG4</accession>
<proteinExistence type="predicted"/>
<dbReference type="Proteomes" id="UP001243420">
    <property type="component" value="Chromosome"/>
</dbReference>
<dbReference type="NCBIfam" id="NF045922">
    <property type="entry name" value="CarotHydtaseCrtCRhod"/>
    <property type="match status" value="1"/>
</dbReference>
<gene>
    <name evidence="1" type="ORF">P8627_08440</name>
</gene>